<dbReference type="Proteomes" id="UP000324513">
    <property type="component" value="Unassembled WGS sequence"/>
</dbReference>
<dbReference type="EMBL" id="VNHK01000003">
    <property type="protein sequence ID" value="TYO92859.1"/>
    <property type="molecule type" value="Genomic_DNA"/>
</dbReference>
<accession>A0ABY3NI87</accession>
<dbReference type="Gene3D" id="3.40.50.720">
    <property type="entry name" value="NAD(P)-binding Rossmann-like Domain"/>
    <property type="match status" value="1"/>
</dbReference>
<comment type="caution">
    <text evidence="1">The sequence shown here is derived from an EMBL/GenBank/DDBJ whole genome shotgun (WGS) entry which is preliminary data.</text>
</comment>
<protein>
    <submittedName>
        <fullName evidence="1">NAD dependent epimerase/dehydratase family enzyme</fullName>
    </submittedName>
</protein>
<dbReference type="InterPro" id="IPR036291">
    <property type="entry name" value="NAD(P)-bd_dom_sf"/>
</dbReference>
<organism evidence="1 2">
    <name type="scientific">Elizabethkingia miricola</name>
    <name type="common">Chryseobacterium miricola</name>
    <dbReference type="NCBI Taxonomy" id="172045"/>
    <lineage>
        <taxon>Bacteria</taxon>
        <taxon>Pseudomonadati</taxon>
        <taxon>Bacteroidota</taxon>
        <taxon>Flavobacteriia</taxon>
        <taxon>Flavobacteriales</taxon>
        <taxon>Weeksellaceae</taxon>
        <taxon>Elizabethkingia</taxon>
    </lineage>
</organism>
<proteinExistence type="predicted"/>
<gene>
    <name evidence="1" type="ORF">LX74_00919</name>
</gene>
<name>A0ABY3NI87_ELIMR</name>
<dbReference type="PANTHER" id="PTHR40129:SF2">
    <property type="entry name" value="KETOPANTOATE REDUCTASE N-TERMINAL DOMAIN-CONTAINING PROTEIN"/>
    <property type="match status" value="1"/>
</dbReference>
<evidence type="ECO:0000313" key="2">
    <source>
        <dbReference type="Proteomes" id="UP000324513"/>
    </source>
</evidence>
<reference evidence="1 2" key="1">
    <citation type="submission" date="2019-07" db="EMBL/GenBank/DDBJ databases">
        <title>Genomic Encyclopedia of Archaeal and Bacterial Type Strains, Phase II (KMG-II): from individual species to whole genera.</title>
        <authorList>
            <person name="Goeker M."/>
        </authorList>
    </citation>
    <scope>NUCLEOTIDE SEQUENCE [LARGE SCALE GENOMIC DNA]</scope>
    <source>
        <strain evidence="1 2">DSM 14571</strain>
    </source>
</reference>
<evidence type="ECO:0000313" key="1">
    <source>
        <dbReference type="EMBL" id="TYO92859.1"/>
    </source>
</evidence>
<keyword evidence="2" id="KW-1185">Reference proteome</keyword>
<sequence>MDFNFKKMKKLAIIGYGWLGKRLADYFSDNYTIYTVNRRDNSESNYIHFTIDFDSNEEYQTNSDINNSDVIIISLPFSQRTELEILIRRFNNIEKYIGMYKGSVFLTSSTGIYPQEQKLIDETTYPDSELSSNMIYVENMIKKSFPQVNILRLGGLMGDNRQLKNYKISNPEQAVNHIHYYDVCRIIETIINNHISSETFNIVAPQHPTKAEVISIQNKQVNKHISETTQQRIISSEKSEKLLNFIYEKPDPRLF</sequence>
<dbReference type="PANTHER" id="PTHR40129">
    <property type="entry name" value="KETOPANTOATE REDUCTASE N-TERMINAL DOMAIN-CONTAINING PROTEIN"/>
    <property type="match status" value="1"/>
</dbReference>
<dbReference type="SUPFAM" id="SSF51735">
    <property type="entry name" value="NAD(P)-binding Rossmann-fold domains"/>
    <property type="match status" value="1"/>
</dbReference>